<dbReference type="Proteomes" id="UP000183162">
    <property type="component" value="Unassembled WGS sequence"/>
</dbReference>
<dbReference type="AlphaFoldDB" id="A0A1G9MTT4"/>
<dbReference type="OrthoDB" id="9127144at2"/>
<sequence length="179" mass="20888">MELKRQKVKLFSKSSRDVKNLYLSAFPAVERLPYFPMLLTSYRELADFYAYYDGDDFVGLAYVLQNEDVVYLFFLAVNPQIRSRGYGSEILQDIKKIAGNRPVVLAIEPMDEKADNFDQRLKRVRFYEKNGFHITAYYYHEGTETYQMMANNKTIAIDSIEKLTKKAVLGLVKVSYDKK</sequence>
<dbReference type="GO" id="GO:0016747">
    <property type="term" value="F:acyltransferase activity, transferring groups other than amino-acyl groups"/>
    <property type="evidence" value="ECO:0007669"/>
    <property type="project" value="InterPro"/>
</dbReference>
<accession>A0A1G9MTT4</accession>
<dbReference type="Gene3D" id="3.40.630.30">
    <property type="match status" value="1"/>
</dbReference>
<name>A0A1G9MTT4_STREI</name>
<evidence type="ECO:0000259" key="1">
    <source>
        <dbReference type="PROSITE" id="PS51186"/>
    </source>
</evidence>
<dbReference type="InterPro" id="IPR016181">
    <property type="entry name" value="Acyl_CoA_acyltransferase"/>
</dbReference>
<feature type="domain" description="N-acetyltransferase" evidence="1">
    <location>
        <begin position="6"/>
        <end position="153"/>
    </location>
</feature>
<reference evidence="2 3" key="1">
    <citation type="submission" date="2016-10" db="EMBL/GenBank/DDBJ databases">
        <authorList>
            <person name="de Groot N.N."/>
        </authorList>
    </citation>
    <scope>NUCLEOTIDE SEQUENCE [LARGE SCALE GENOMIC DNA]</scope>
    <source>
        <strain evidence="2 3">Sb09</strain>
    </source>
</reference>
<dbReference type="Pfam" id="PF00583">
    <property type="entry name" value="Acetyltransf_1"/>
    <property type="match status" value="1"/>
</dbReference>
<dbReference type="SUPFAM" id="SSF55729">
    <property type="entry name" value="Acyl-CoA N-acyltransferases (Nat)"/>
    <property type="match status" value="1"/>
</dbReference>
<dbReference type="InterPro" id="IPR000182">
    <property type="entry name" value="GNAT_dom"/>
</dbReference>
<gene>
    <name evidence="2" type="ORF">SAMN05216400_1584</name>
</gene>
<dbReference type="RefSeq" id="WP_074567140.1">
    <property type="nucleotide sequence ID" value="NZ_FNGX01000005.1"/>
</dbReference>
<organism evidence="2 3">
    <name type="scientific">Streptococcus equinus</name>
    <name type="common">Streptococcus bovis</name>
    <dbReference type="NCBI Taxonomy" id="1335"/>
    <lineage>
        <taxon>Bacteria</taxon>
        <taxon>Bacillati</taxon>
        <taxon>Bacillota</taxon>
        <taxon>Bacilli</taxon>
        <taxon>Lactobacillales</taxon>
        <taxon>Streptococcaceae</taxon>
        <taxon>Streptococcus</taxon>
    </lineage>
</organism>
<dbReference type="CDD" id="cd04301">
    <property type="entry name" value="NAT_SF"/>
    <property type="match status" value="1"/>
</dbReference>
<proteinExistence type="predicted"/>
<keyword evidence="2" id="KW-0808">Transferase</keyword>
<dbReference type="EMBL" id="FNGX01000005">
    <property type="protein sequence ID" value="SDL77650.1"/>
    <property type="molecule type" value="Genomic_DNA"/>
</dbReference>
<evidence type="ECO:0000313" key="3">
    <source>
        <dbReference type="Proteomes" id="UP000183162"/>
    </source>
</evidence>
<dbReference type="PROSITE" id="PS51186">
    <property type="entry name" value="GNAT"/>
    <property type="match status" value="1"/>
</dbReference>
<protein>
    <submittedName>
        <fullName evidence="2">Acetyltransferase (GNAT) domain-containing protein</fullName>
    </submittedName>
</protein>
<evidence type="ECO:0000313" key="2">
    <source>
        <dbReference type="EMBL" id="SDL77650.1"/>
    </source>
</evidence>